<dbReference type="Pfam" id="PF00005">
    <property type="entry name" value="ABC_tran"/>
    <property type="match status" value="2"/>
</dbReference>
<dbReference type="NCBIfam" id="NF000355">
    <property type="entry name" value="ribo_prot_ABC_F"/>
    <property type="match status" value="1"/>
</dbReference>
<evidence type="ECO:0000256" key="3">
    <source>
        <dbReference type="SAM" id="Coils"/>
    </source>
</evidence>
<evidence type="ECO:0000256" key="2">
    <source>
        <dbReference type="ARBA" id="ARBA00022840"/>
    </source>
</evidence>
<gene>
    <name evidence="5" type="primary">lsa</name>
    <name evidence="5" type="ORF">D8M03_09170</name>
</gene>
<accession>A0A494Z2L9</accession>
<evidence type="ECO:0000256" key="1">
    <source>
        <dbReference type="ARBA" id="ARBA00022741"/>
    </source>
</evidence>
<dbReference type="Gene3D" id="3.40.50.300">
    <property type="entry name" value="P-loop containing nucleotide triphosphate hydrolases"/>
    <property type="match status" value="2"/>
</dbReference>
<evidence type="ECO:0000259" key="4">
    <source>
        <dbReference type="PROSITE" id="PS50893"/>
    </source>
</evidence>
<keyword evidence="6" id="KW-1185">Reference proteome</keyword>
<feature type="domain" description="ABC transporter" evidence="4">
    <location>
        <begin position="310"/>
        <end position="499"/>
    </location>
</feature>
<dbReference type="RefSeq" id="WP_121214473.1">
    <property type="nucleotide sequence ID" value="NZ_JAMYWW010000001.1"/>
</dbReference>
<dbReference type="SMART" id="SM00382">
    <property type="entry name" value="AAA"/>
    <property type="match status" value="2"/>
</dbReference>
<proteinExistence type="predicted"/>
<feature type="coiled-coil region" evidence="3">
    <location>
        <begin position="263"/>
        <end position="290"/>
    </location>
</feature>
<dbReference type="Proteomes" id="UP000272238">
    <property type="component" value="Unassembled WGS sequence"/>
</dbReference>
<keyword evidence="1" id="KW-0547">Nucleotide-binding</keyword>
<dbReference type="AlphaFoldDB" id="A0A494Z2L9"/>
<keyword evidence="3" id="KW-0175">Coiled coil</keyword>
<feature type="domain" description="ABC transporter" evidence="4">
    <location>
        <begin position="4"/>
        <end position="213"/>
    </location>
</feature>
<name>A0A494Z2L9_9BACL</name>
<dbReference type="NCBIfam" id="NF000167">
    <property type="entry name" value="ABCF_Lsa_all"/>
    <property type="match status" value="1"/>
</dbReference>
<dbReference type="PANTHER" id="PTHR42855:SF2">
    <property type="entry name" value="DRUG RESISTANCE ABC TRANSPORTER,ATP-BINDING PROTEIN"/>
    <property type="match status" value="1"/>
</dbReference>
<keyword evidence="2" id="KW-0067">ATP-binding</keyword>
<dbReference type="FunFam" id="3.40.50.300:FF:001616">
    <property type="entry name" value="Lsa family ABC-F type ribosomal protection protein"/>
    <property type="match status" value="1"/>
</dbReference>
<dbReference type="PANTHER" id="PTHR42855">
    <property type="entry name" value="ABC TRANSPORTER ATP-BINDING SUBUNIT"/>
    <property type="match status" value="1"/>
</dbReference>
<dbReference type="SUPFAM" id="SSF52540">
    <property type="entry name" value="P-loop containing nucleoside triphosphate hydrolases"/>
    <property type="match status" value="2"/>
</dbReference>
<dbReference type="EMBL" id="RBZN01000019">
    <property type="protein sequence ID" value="RKQ16662.1"/>
    <property type="molecule type" value="Genomic_DNA"/>
</dbReference>
<dbReference type="PROSITE" id="PS50893">
    <property type="entry name" value="ABC_TRANSPORTER_2"/>
    <property type="match status" value="2"/>
</dbReference>
<organism evidence="5 6">
    <name type="scientific">Ureibacillus endophyticus</name>
    <dbReference type="NCBI Taxonomy" id="1978490"/>
    <lineage>
        <taxon>Bacteria</taxon>
        <taxon>Bacillati</taxon>
        <taxon>Bacillota</taxon>
        <taxon>Bacilli</taxon>
        <taxon>Bacillales</taxon>
        <taxon>Caryophanaceae</taxon>
        <taxon>Ureibacillus</taxon>
    </lineage>
</organism>
<evidence type="ECO:0000313" key="6">
    <source>
        <dbReference type="Proteomes" id="UP000272238"/>
    </source>
</evidence>
<dbReference type="InterPro" id="IPR017871">
    <property type="entry name" value="ABC_transporter-like_CS"/>
</dbReference>
<dbReference type="PROSITE" id="PS00211">
    <property type="entry name" value="ABC_TRANSPORTER_1"/>
    <property type="match status" value="1"/>
</dbReference>
<dbReference type="InterPro" id="IPR003439">
    <property type="entry name" value="ABC_transporter-like_ATP-bd"/>
</dbReference>
<dbReference type="CDD" id="cd03221">
    <property type="entry name" value="ABCF_EF-3"/>
    <property type="match status" value="2"/>
</dbReference>
<dbReference type="InterPro" id="IPR027417">
    <property type="entry name" value="P-loop_NTPase"/>
</dbReference>
<dbReference type="InterPro" id="IPR003593">
    <property type="entry name" value="AAA+_ATPase"/>
</dbReference>
<evidence type="ECO:0000313" key="5">
    <source>
        <dbReference type="EMBL" id="RKQ16662.1"/>
    </source>
</evidence>
<dbReference type="InterPro" id="IPR051309">
    <property type="entry name" value="ABCF_ATPase"/>
</dbReference>
<comment type="caution">
    <text evidence="5">The sequence shown here is derived from an EMBL/GenBank/DDBJ whole genome shotgun (WGS) entry which is preliminary data.</text>
</comment>
<sequence length="499" mass="57430">MAMIQVQDLTFAYPSSFDNIFEKVSFQIDTDWKLGFIGRNGRGKTTFFNLLLGKYEYSGKITSSVEFNYFPYPVSDPNKYTYEILEEICPQAEDWEFLREIAYLNVDAEIMYRPFHLLSNGEQTKVLLAALFLNEGQFLLIDEPTNHLDIEGRKIVSNYLQKKKGFILISHDRNFLDGCVDHILSINRANIEVQSGNYSSWKLNFDRQQEYEVAKNERLQKDIGRLKQAAKRSEGWSHKVESSKNGTKIAGLKPDKGYVGHKAAKMMKRAKTLESRQQKALEEKSKLLKNVEKTEPLKLRPIIYHSNDLVTLTDVSIQYDGQIVNQPISFKIEQGDRIVLNGKNGSGKSSILKLILGNAIQHTGSMHVSSGLIISYVQQDTSHLKGQLSDFIQDNGIDETLFKSILRKMDFDRIQFEKDISHYSGGQKKKLLIAKSLCEQAHLYIWDEPLNFIDIYSRIQIEELIQKFNPTMVFVEHDQAFQEKIGTKIISLYPVHKQF</sequence>
<dbReference type="GO" id="GO:0005524">
    <property type="term" value="F:ATP binding"/>
    <property type="evidence" value="ECO:0007669"/>
    <property type="project" value="UniProtKB-KW"/>
</dbReference>
<dbReference type="GO" id="GO:0016887">
    <property type="term" value="F:ATP hydrolysis activity"/>
    <property type="evidence" value="ECO:0007669"/>
    <property type="project" value="InterPro"/>
</dbReference>
<dbReference type="OrthoDB" id="9762369at2"/>
<reference evidence="5 6" key="1">
    <citation type="journal article" date="2016" name="Antonie Van Leeuwenhoek">
        <title>Lysinibacillus endophyticus sp. nov., an indole-3-acetic acid producing endophytic bacterium isolated from corn root (Zea mays cv. Xinken-5).</title>
        <authorList>
            <person name="Yu J."/>
            <person name="Guan X."/>
            <person name="Liu C."/>
            <person name="Xiang W."/>
            <person name="Yu Z."/>
            <person name="Liu X."/>
            <person name="Wang G."/>
        </authorList>
    </citation>
    <scope>NUCLEOTIDE SEQUENCE [LARGE SCALE GENOMIC DNA]</scope>
    <source>
        <strain evidence="5 6">DSM 100506</strain>
    </source>
</reference>
<protein>
    <submittedName>
        <fullName evidence="5">Lsa family ABC-F type ribosomal protection protein</fullName>
    </submittedName>
</protein>